<evidence type="ECO:0000313" key="6">
    <source>
        <dbReference type="Proteomes" id="UP000249260"/>
    </source>
</evidence>
<dbReference type="EMBL" id="QLUW01000006">
    <property type="protein sequence ID" value="RAP73574.1"/>
    <property type="molecule type" value="Genomic_DNA"/>
</dbReference>
<protein>
    <submittedName>
        <fullName evidence="5">BlaI/MecI/CopY family transcriptional regulator</fullName>
    </submittedName>
</protein>
<dbReference type="InterPro" id="IPR036390">
    <property type="entry name" value="WH_DNA-bd_sf"/>
</dbReference>
<evidence type="ECO:0000256" key="2">
    <source>
        <dbReference type="ARBA" id="ARBA00023015"/>
    </source>
</evidence>
<dbReference type="InterPro" id="IPR005650">
    <property type="entry name" value="BlaI_family"/>
</dbReference>
<evidence type="ECO:0000256" key="3">
    <source>
        <dbReference type="ARBA" id="ARBA00023125"/>
    </source>
</evidence>
<dbReference type="GO" id="GO:0045892">
    <property type="term" value="P:negative regulation of DNA-templated transcription"/>
    <property type="evidence" value="ECO:0007669"/>
    <property type="project" value="InterPro"/>
</dbReference>
<dbReference type="OrthoDB" id="122824at2"/>
<dbReference type="GO" id="GO:0003677">
    <property type="term" value="F:DNA binding"/>
    <property type="evidence" value="ECO:0007669"/>
    <property type="project" value="UniProtKB-KW"/>
</dbReference>
<keyword evidence="6" id="KW-1185">Reference proteome</keyword>
<reference evidence="5 6" key="1">
    <citation type="submission" date="2018-06" db="EMBL/GenBank/DDBJ databases">
        <title>Paenibacillus montanisoli sp. nov., isolated from mountain area soil.</title>
        <authorList>
            <person name="Wu M."/>
        </authorList>
    </citation>
    <scope>NUCLEOTIDE SEQUENCE [LARGE SCALE GENOMIC DNA]</scope>
    <source>
        <strain evidence="5 6">RA17</strain>
    </source>
</reference>
<dbReference type="Gene3D" id="1.10.10.10">
    <property type="entry name" value="Winged helix-like DNA-binding domain superfamily/Winged helix DNA-binding domain"/>
    <property type="match status" value="1"/>
</dbReference>
<dbReference type="Pfam" id="PF03965">
    <property type="entry name" value="Penicillinase_R"/>
    <property type="match status" value="1"/>
</dbReference>
<keyword evidence="3" id="KW-0238">DNA-binding</keyword>
<proteinExistence type="inferred from homology"/>
<name>A0A328U0R5_9BACL</name>
<dbReference type="InterPro" id="IPR036388">
    <property type="entry name" value="WH-like_DNA-bd_sf"/>
</dbReference>
<sequence length="140" mass="16328">MKVPRIRINEEGLNRFFGYLEAQIMGIVWERGEITTKQVQSLLKEDVSYNAVMTVMNRLHEKGHLQKITTGSGRNRLSKYNSVQSKDEFLEEQTRAMTEDLLNEYGELVVNHFFDAVQKVDPKLLSLLEARLSEWKRDPL</sequence>
<comment type="caution">
    <text evidence="5">The sequence shown here is derived from an EMBL/GenBank/DDBJ whole genome shotgun (WGS) entry which is preliminary data.</text>
</comment>
<evidence type="ECO:0000256" key="1">
    <source>
        <dbReference type="ARBA" id="ARBA00011046"/>
    </source>
</evidence>
<keyword evidence="2" id="KW-0805">Transcription regulation</keyword>
<comment type="similarity">
    <text evidence="1">Belongs to the BlaI transcriptional regulatory family.</text>
</comment>
<evidence type="ECO:0000313" key="5">
    <source>
        <dbReference type="EMBL" id="RAP73574.1"/>
    </source>
</evidence>
<organism evidence="5 6">
    <name type="scientific">Paenibacillus montanisoli</name>
    <dbReference type="NCBI Taxonomy" id="2081970"/>
    <lineage>
        <taxon>Bacteria</taxon>
        <taxon>Bacillati</taxon>
        <taxon>Bacillota</taxon>
        <taxon>Bacilli</taxon>
        <taxon>Bacillales</taxon>
        <taxon>Paenibacillaceae</taxon>
        <taxon>Paenibacillus</taxon>
    </lineage>
</organism>
<gene>
    <name evidence="5" type="ORF">DL346_25170</name>
</gene>
<dbReference type="AlphaFoldDB" id="A0A328U0R5"/>
<dbReference type="RefSeq" id="WP_112885158.1">
    <property type="nucleotide sequence ID" value="NZ_QLUW01000006.1"/>
</dbReference>
<dbReference type="Proteomes" id="UP000249260">
    <property type="component" value="Unassembled WGS sequence"/>
</dbReference>
<accession>A0A328U0R5</accession>
<evidence type="ECO:0000256" key="4">
    <source>
        <dbReference type="ARBA" id="ARBA00023163"/>
    </source>
</evidence>
<dbReference type="SUPFAM" id="SSF46785">
    <property type="entry name" value="Winged helix' DNA-binding domain"/>
    <property type="match status" value="1"/>
</dbReference>
<keyword evidence="4" id="KW-0804">Transcription</keyword>